<dbReference type="PANTHER" id="PTHR33360:SF2">
    <property type="entry name" value="TRANSPOSASE FOR INSERTION SEQUENCE ELEMENT IS200"/>
    <property type="match status" value="1"/>
</dbReference>
<dbReference type="GO" id="GO:0006313">
    <property type="term" value="P:DNA transposition"/>
    <property type="evidence" value="ECO:0007669"/>
    <property type="project" value="InterPro"/>
</dbReference>
<dbReference type="GO" id="GO:0004803">
    <property type="term" value="F:transposase activity"/>
    <property type="evidence" value="ECO:0007669"/>
    <property type="project" value="InterPro"/>
</dbReference>
<organism evidence="2 3">
    <name type="scientific">candidate division LCP-89 bacterium B3_LCP</name>
    <dbReference type="NCBI Taxonomy" id="2012998"/>
    <lineage>
        <taxon>Bacteria</taxon>
        <taxon>Pseudomonadati</taxon>
        <taxon>Bacteria division LCP-89</taxon>
    </lineage>
</organism>
<dbReference type="SMART" id="SM01321">
    <property type="entry name" value="Y1_Tnp"/>
    <property type="match status" value="1"/>
</dbReference>
<dbReference type="Proteomes" id="UP000319619">
    <property type="component" value="Unassembled WGS sequence"/>
</dbReference>
<accession>A0A532V4S5</accession>
<feature type="domain" description="Transposase IS200-like" evidence="1">
    <location>
        <begin position="6"/>
        <end position="120"/>
    </location>
</feature>
<dbReference type="InterPro" id="IPR002686">
    <property type="entry name" value="Transposase_17"/>
</dbReference>
<sequence length="137" mass="15713">MPHNVYSKIYLHFTWHTKNNEPILKSEVLKALNTFVRSKCEKTKEVLFISFGGIENHVHLAVKVPPSLNIAQWIGEIKGFSSHEIKGSFSLNNFSWQEGYGVVSFSERDLDTIVEYIENQPKYHKANKLFTSLENAG</sequence>
<dbReference type="SUPFAM" id="SSF143422">
    <property type="entry name" value="Transposase IS200-like"/>
    <property type="match status" value="1"/>
</dbReference>
<dbReference type="Pfam" id="PF01797">
    <property type="entry name" value="Y1_Tnp"/>
    <property type="match status" value="1"/>
</dbReference>
<evidence type="ECO:0000259" key="1">
    <source>
        <dbReference type="SMART" id="SM01321"/>
    </source>
</evidence>
<reference evidence="2 3" key="1">
    <citation type="submission" date="2017-06" db="EMBL/GenBank/DDBJ databases">
        <title>Novel microbial phyla capable of carbon fixation and sulfur reduction in deep-sea sediments.</title>
        <authorList>
            <person name="Huang J."/>
            <person name="Baker B."/>
            <person name="Wang Y."/>
        </authorList>
    </citation>
    <scope>NUCLEOTIDE SEQUENCE [LARGE SCALE GENOMIC DNA]</scope>
    <source>
        <strain evidence="2">B3_LCP</strain>
    </source>
</reference>
<protein>
    <submittedName>
        <fullName evidence="2">Transposase</fullName>
    </submittedName>
</protein>
<gene>
    <name evidence="2" type="ORF">CEE37_00250</name>
</gene>
<comment type="caution">
    <text evidence="2">The sequence shown here is derived from an EMBL/GenBank/DDBJ whole genome shotgun (WGS) entry which is preliminary data.</text>
</comment>
<evidence type="ECO:0000313" key="3">
    <source>
        <dbReference type="Proteomes" id="UP000319619"/>
    </source>
</evidence>
<dbReference type="GO" id="GO:0003677">
    <property type="term" value="F:DNA binding"/>
    <property type="evidence" value="ECO:0007669"/>
    <property type="project" value="InterPro"/>
</dbReference>
<dbReference type="AlphaFoldDB" id="A0A532V4S5"/>
<dbReference type="InterPro" id="IPR036515">
    <property type="entry name" value="Transposase_17_sf"/>
</dbReference>
<proteinExistence type="predicted"/>
<dbReference type="EMBL" id="NJBN01000001">
    <property type="protein sequence ID" value="TKJ42142.1"/>
    <property type="molecule type" value="Genomic_DNA"/>
</dbReference>
<dbReference type="Gene3D" id="3.30.70.1290">
    <property type="entry name" value="Transposase IS200-like"/>
    <property type="match status" value="1"/>
</dbReference>
<dbReference type="PANTHER" id="PTHR33360">
    <property type="entry name" value="TRANSPOSASE FOR INSERTION SEQUENCE ELEMENT IS200"/>
    <property type="match status" value="1"/>
</dbReference>
<evidence type="ECO:0000313" key="2">
    <source>
        <dbReference type="EMBL" id="TKJ42142.1"/>
    </source>
</evidence>
<name>A0A532V4S5_UNCL8</name>
<dbReference type="NCBIfam" id="NF033573">
    <property type="entry name" value="transpos_IS200"/>
    <property type="match status" value="1"/>
</dbReference>